<accession>A0AAN8ZJP8</accession>
<gene>
    <name evidence="2" type="ORF">RJ641_033735</name>
</gene>
<proteinExistence type="predicted"/>
<evidence type="ECO:0000256" key="1">
    <source>
        <dbReference type="SAM" id="MobiDB-lite"/>
    </source>
</evidence>
<dbReference type="EMBL" id="JBAMMX010000007">
    <property type="protein sequence ID" value="KAK6936705.1"/>
    <property type="molecule type" value="Genomic_DNA"/>
</dbReference>
<keyword evidence="3" id="KW-1185">Reference proteome</keyword>
<dbReference type="Proteomes" id="UP001370490">
    <property type="component" value="Unassembled WGS sequence"/>
</dbReference>
<sequence>MVGGHVMKRIPRIKFPQRHPKSSSSDPGIMSGHPDLRKIFHGSASQAQDALSDGEAHLFFVSRSDVPAAPKNTAVGGKASLQPKRTPVSDREIEAIMQQQQITRKTELLPAFGDGPDHQRLPTSAIPGSKYTFHTGHEAAIVCLQVGPIVFLQPQLVRDCLKMIGR</sequence>
<comment type="caution">
    <text evidence="2">The sequence shown here is derived from an EMBL/GenBank/DDBJ whole genome shotgun (WGS) entry which is preliminary data.</text>
</comment>
<name>A0AAN8ZJP8_9MAGN</name>
<evidence type="ECO:0000313" key="3">
    <source>
        <dbReference type="Proteomes" id="UP001370490"/>
    </source>
</evidence>
<reference evidence="2 3" key="1">
    <citation type="submission" date="2023-12" db="EMBL/GenBank/DDBJ databases">
        <title>A high-quality genome assembly for Dillenia turbinata (Dilleniales).</title>
        <authorList>
            <person name="Chanderbali A."/>
        </authorList>
    </citation>
    <scope>NUCLEOTIDE SEQUENCE [LARGE SCALE GENOMIC DNA]</scope>
    <source>
        <strain evidence="2">LSX21</strain>
        <tissue evidence="2">Leaf</tissue>
    </source>
</reference>
<feature type="compositionally biased region" description="Basic residues" evidence="1">
    <location>
        <begin position="1"/>
        <end position="21"/>
    </location>
</feature>
<dbReference type="AlphaFoldDB" id="A0AAN8ZJP8"/>
<evidence type="ECO:0000313" key="2">
    <source>
        <dbReference type="EMBL" id="KAK6936705.1"/>
    </source>
</evidence>
<protein>
    <submittedName>
        <fullName evidence="2">Uncharacterized protein</fullName>
    </submittedName>
</protein>
<feature type="region of interest" description="Disordered" evidence="1">
    <location>
        <begin position="1"/>
        <end position="36"/>
    </location>
</feature>
<organism evidence="2 3">
    <name type="scientific">Dillenia turbinata</name>
    <dbReference type="NCBI Taxonomy" id="194707"/>
    <lineage>
        <taxon>Eukaryota</taxon>
        <taxon>Viridiplantae</taxon>
        <taxon>Streptophyta</taxon>
        <taxon>Embryophyta</taxon>
        <taxon>Tracheophyta</taxon>
        <taxon>Spermatophyta</taxon>
        <taxon>Magnoliopsida</taxon>
        <taxon>eudicotyledons</taxon>
        <taxon>Gunneridae</taxon>
        <taxon>Pentapetalae</taxon>
        <taxon>Dilleniales</taxon>
        <taxon>Dilleniaceae</taxon>
        <taxon>Dillenia</taxon>
    </lineage>
</organism>
<dbReference type="PANTHER" id="PTHR35751">
    <property type="match status" value="1"/>
</dbReference>
<dbReference type="PANTHER" id="PTHR35751:SF1">
    <property type="entry name" value="GENOME ASSEMBLY, CHROMOSOME: A02"/>
    <property type="match status" value="1"/>
</dbReference>